<feature type="modified residue" description="N6-(pyridoxal phosphate)lysine" evidence="6">
    <location>
        <position position="229"/>
    </location>
</feature>
<comment type="caution">
    <text evidence="8">The sequence shown here is derived from an EMBL/GenBank/DDBJ whole genome shotgun (WGS) entry which is preliminary data.</text>
</comment>
<feature type="site" description="Plays an important role in substrate specificity" evidence="6">
    <location>
        <position position="228"/>
    </location>
</feature>
<dbReference type="GO" id="GO:0004372">
    <property type="term" value="F:glycine hydroxymethyltransferase activity"/>
    <property type="evidence" value="ECO:0007669"/>
    <property type="project" value="UniProtKB-EC"/>
</dbReference>
<protein>
    <recommendedName>
        <fullName evidence="6">Serine hydroxymethyltransferase</fullName>
        <shortName evidence="6">SHMT</shortName>
        <shortName evidence="6">Serine methylase</shortName>
        <ecNumber evidence="6">2.1.2.1</ecNumber>
    </recommendedName>
</protein>
<gene>
    <name evidence="6 8" type="primary">glyA</name>
    <name evidence="8" type="ORF">ACH4F9_25050</name>
</gene>
<dbReference type="HAMAP" id="MF_00051">
    <property type="entry name" value="SHMT"/>
    <property type="match status" value="1"/>
</dbReference>
<keyword evidence="6" id="KW-0028">Amino-acid biosynthesis</keyword>
<dbReference type="SUPFAM" id="SSF53383">
    <property type="entry name" value="PLP-dependent transferases"/>
    <property type="match status" value="1"/>
</dbReference>
<evidence type="ECO:0000256" key="2">
    <source>
        <dbReference type="ARBA" id="ARBA00006376"/>
    </source>
</evidence>
<dbReference type="InterPro" id="IPR015424">
    <property type="entry name" value="PyrdxlP-dep_Trfase"/>
</dbReference>
<name>A0ABW7QTF8_9ACTN</name>
<keyword evidence="9" id="KW-1185">Reference proteome</keyword>
<comment type="subunit">
    <text evidence="6">Homodimer.</text>
</comment>
<evidence type="ECO:0000256" key="1">
    <source>
        <dbReference type="ARBA" id="ARBA00001933"/>
    </source>
</evidence>
<comment type="pathway">
    <text evidence="6">Amino-acid biosynthesis; glycine biosynthesis; glycine from L-serine: step 1/1.</text>
</comment>
<dbReference type="PANTHER" id="PTHR11680:SF35">
    <property type="entry name" value="SERINE HYDROXYMETHYLTRANSFERASE 1"/>
    <property type="match status" value="1"/>
</dbReference>
<dbReference type="NCBIfam" id="NF000586">
    <property type="entry name" value="PRK00011.1"/>
    <property type="match status" value="1"/>
</dbReference>
<comment type="similarity">
    <text evidence="2 6">Belongs to the SHMT family.</text>
</comment>
<evidence type="ECO:0000256" key="3">
    <source>
        <dbReference type="ARBA" id="ARBA00022563"/>
    </source>
</evidence>
<dbReference type="RefSeq" id="WP_397714780.1">
    <property type="nucleotide sequence ID" value="NZ_JBIRGN010000004.1"/>
</dbReference>
<dbReference type="Pfam" id="PF00464">
    <property type="entry name" value="SHMT"/>
    <property type="match status" value="1"/>
</dbReference>
<comment type="subcellular location">
    <subcellularLocation>
        <location evidence="6">Cytoplasm</location>
    </subcellularLocation>
</comment>
<dbReference type="PIRSF" id="PIRSF000412">
    <property type="entry name" value="SHMT"/>
    <property type="match status" value="1"/>
</dbReference>
<proteinExistence type="inferred from homology"/>
<feature type="binding site" evidence="6">
    <location>
        <begin position="125"/>
        <end position="127"/>
    </location>
    <ligand>
        <name>(6S)-5,6,7,8-tetrahydrofolate</name>
        <dbReference type="ChEBI" id="CHEBI:57453"/>
    </ligand>
</feature>
<comment type="catalytic activity">
    <reaction evidence="6">
        <text>(6R)-5,10-methylene-5,6,7,8-tetrahydrofolate + glycine + H2O = (6S)-5,6,7,8-tetrahydrofolate + L-serine</text>
        <dbReference type="Rhea" id="RHEA:15481"/>
        <dbReference type="ChEBI" id="CHEBI:15377"/>
        <dbReference type="ChEBI" id="CHEBI:15636"/>
        <dbReference type="ChEBI" id="CHEBI:33384"/>
        <dbReference type="ChEBI" id="CHEBI:57305"/>
        <dbReference type="ChEBI" id="CHEBI:57453"/>
        <dbReference type="EC" id="2.1.2.1"/>
    </reaction>
</comment>
<sequence>MSLLNTPLHELDPDVAAAVDAELHRQQSTLEMIASENFAPVAVMEAQGTVLTNKYAEGYPGRRYYGGCEHVDVTEQIAIDRIKELFGAEYANVQPHSGASANQAALFAIAQPGDTILGLDLAHGGHLTHGMRLNFSGKQFNVVAYHVDEAGLVDMAEVERLAKENNPKVIIAGWSAYPRHLDFAEFRRIADEVGAKLWVDMAHFAGLVAAGLHPNPVPYADVVTSTTHKTLGGPRGGVILARDKAFAKKLNSAVFPGFQGGPLEHVIAAKAVSFKVAASEEFKERQQRTLDGARILAERLVQDDAKAVGVDVLSGGTDVHLVLVDLRNSELDGQQAEDRLHEVGITVNRNAIPNDPRPPMVTSGLRIGTPALATRGFQEDDFREVADIIAEALKPGFDAESLKARVSALAEKHPLYPNL</sequence>
<keyword evidence="3 6" id="KW-0554">One-carbon metabolism</keyword>
<dbReference type="InterPro" id="IPR049943">
    <property type="entry name" value="Ser_HO-MeTrfase-like"/>
</dbReference>
<keyword evidence="6" id="KW-0963">Cytoplasm</keyword>
<keyword evidence="4 6" id="KW-0808">Transferase</keyword>
<evidence type="ECO:0000256" key="4">
    <source>
        <dbReference type="ARBA" id="ARBA00022679"/>
    </source>
</evidence>
<accession>A0ABW7QTF8</accession>
<comment type="pathway">
    <text evidence="6">One-carbon metabolism; tetrahydrofolate interconversion.</text>
</comment>
<evidence type="ECO:0000313" key="8">
    <source>
        <dbReference type="EMBL" id="MFH8548286.1"/>
    </source>
</evidence>
<organism evidence="8 9">
    <name type="scientific">Streptomyces longisporoflavus</name>
    <dbReference type="NCBI Taxonomy" id="28044"/>
    <lineage>
        <taxon>Bacteria</taxon>
        <taxon>Bacillati</taxon>
        <taxon>Actinomycetota</taxon>
        <taxon>Actinomycetes</taxon>
        <taxon>Kitasatosporales</taxon>
        <taxon>Streptomycetaceae</taxon>
        <taxon>Streptomyces</taxon>
    </lineage>
</organism>
<comment type="caution">
    <text evidence="6">Lacks conserved residue(s) required for the propagation of feature annotation.</text>
</comment>
<comment type="function">
    <text evidence="6">Catalyzes the reversible interconversion of serine and glycine with tetrahydrofolate (THF) serving as the one-carbon carrier. This reaction serves as the major source of one-carbon groups required for the biosynthesis of purines, thymidylate, methionine, and other important biomolecules. Also exhibits THF-independent aldolase activity toward beta-hydroxyamino acids, producing glycine and aldehydes, via a retro-aldol mechanism.</text>
</comment>
<comment type="cofactor">
    <cofactor evidence="1 6">
        <name>pyridoxal 5'-phosphate</name>
        <dbReference type="ChEBI" id="CHEBI:597326"/>
    </cofactor>
</comment>
<dbReference type="Gene3D" id="3.40.640.10">
    <property type="entry name" value="Type I PLP-dependent aspartate aminotransferase-like (Major domain)"/>
    <property type="match status" value="1"/>
</dbReference>
<feature type="domain" description="Serine hydroxymethyltransferase-like" evidence="7">
    <location>
        <begin position="8"/>
        <end position="389"/>
    </location>
</feature>
<dbReference type="InterPro" id="IPR039429">
    <property type="entry name" value="SHMT-like_dom"/>
</dbReference>
<dbReference type="PROSITE" id="PS00096">
    <property type="entry name" value="SHMT"/>
    <property type="match status" value="1"/>
</dbReference>
<dbReference type="Proteomes" id="UP001610818">
    <property type="component" value="Unassembled WGS sequence"/>
</dbReference>
<dbReference type="PANTHER" id="PTHR11680">
    <property type="entry name" value="SERINE HYDROXYMETHYLTRANSFERASE"/>
    <property type="match status" value="1"/>
</dbReference>
<evidence type="ECO:0000256" key="5">
    <source>
        <dbReference type="ARBA" id="ARBA00022898"/>
    </source>
</evidence>
<dbReference type="InterPro" id="IPR001085">
    <property type="entry name" value="Ser_HO-MeTrfase"/>
</dbReference>
<evidence type="ECO:0000256" key="6">
    <source>
        <dbReference type="HAMAP-Rule" id="MF_00051"/>
    </source>
</evidence>
<evidence type="ECO:0000259" key="7">
    <source>
        <dbReference type="Pfam" id="PF00464"/>
    </source>
</evidence>
<keyword evidence="5 6" id="KW-0663">Pyridoxal phosphate</keyword>
<feature type="binding site" evidence="6">
    <location>
        <position position="121"/>
    </location>
    <ligand>
        <name>(6S)-5,6,7,8-tetrahydrofolate</name>
        <dbReference type="ChEBI" id="CHEBI:57453"/>
    </ligand>
</feature>
<dbReference type="InterPro" id="IPR015421">
    <property type="entry name" value="PyrdxlP-dep_Trfase_major"/>
</dbReference>
<dbReference type="InterPro" id="IPR019798">
    <property type="entry name" value="Ser_HO-MeTrfase_PLP_BS"/>
</dbReference>
<reference evidence="8 9" key="1">
    <citation type="submission" date="2024-10" db="EMBL/GenBank/DDBJ databases">
        <title>The Natural Products Discovery Center: Release of the First 8490 Sequenced Strains for Exploring Actinobacteria Biosynthetic Diversity.</title>
        <authorList>
            <person name="Kalkreuter E."/>
            <person name="Kautsar S.A."/>
            <person name="Yang D."/>
            <person name="Bader C.D."/>
            <person name="Teijaro C.N."/>
            <person name="Fluegel L."/>
            <person name="Davis C.M."/>
            <person name="Simpson J.R."/>
            <person name="Lauterbach L."/>
            <person name="Steele A.D."/>
            <person name="Gui C."/>
            <person name="Meng S."/>
            <person name="Li G."/>
            <person name="Viehrig K."/>
            <person name="Ye F."/>
            <person name="Su P."/>
            <person name="Kiefer A.F."/>
            <person name="Nichols A."/>
            <person name="Cepeda A.J."/>
            <person name="Yan W."/>
            <person name="Fan B."/>
            <person name="Jiang Y."/>
            <person name="Adhikari A."/>
            <person name="Zheng C.-J."/>
            <person name="Schuster L."/>
            <person name="Cowan T.M."/>
            <person name="Smanski M.J."/>
            <person name="Chevrette M.G."/>
            <person name="De Carvalho L.P.S."/>
            <person name="Shen B."/>
        </authorList>
    </citation>
    <scope>NUCLEOTIDE SEQUENCE [LARGE SCALE GENOMIC DNA]</scope>
    <source>
        <strain evidence="8 9">NPDC017990</strain>
    </source>
</reference>
<dbReference type="InterPro" id="IPR015422">
    <property type="entry name" value="PyrdxlP-dep_Trfase_small"/>
</dbReference>
<dbReference type="EMBL" id="JBIRGQ010000004">
    <property type="protein sequence ID" value="MFH8548286.1"/>
    <property type="molecule type" value="Genomic_DNA"/>
</dbReference>
<evidence type="ECO:0000313" key="9">
    <source>
        <dbReference type="Proteomes" id="UP001610818"/>
    </source>
</evidence>
<dbReference type="Gene3D" id="3.90.1150.10">
    <property type="entry name" value="Aspartate Aminotransferase, domain 1"/>
    <property type="match status" value="1"/>
</dbReference>
<dbReference type="CDD" id="cd00378">
    <property type="entry name" value="SHMT"/>
    <property type="match status" value="1"/>
</dbReference>
<dbReference type="EC" id="2.1.2.1" evidence="6"/>